<feature type="chain" id="PRO_5042366611" description="Fimbrial protein" evidence="1">
    <location>
        <begin position="33"/>
        <end position="407"/>
    </location>
</feature>
<proteinExistence type="predicted"/>
<name>A0A3R8W080_PRORE</name>
<dbReference type="EMBL" id="ABEXCJ040000001">
    <property type="protein sequence ID" value="ELR5216019.1"/>
    <property type="molecule type" value="Genomic_DNA"/>
</dbReference>
<protein>
    <recommendedName>
        <fullName evidence="4">Fimbrial protein</fullName>
    </recommendedName>
</protein>
<dbReference type="RefSeq" id="WP_125890747.1">
    <property type="nucleotide sequence ID" value="NZ_RHRR02000001.1"/>
</dbReference>
<accession>A0A3R8W080</accession>
<comment type="caution">
    <text evidence="2">The sequence shown here is derived from an EMBL/GenBank/DDBJ whole genome shotgun (WGS) entry which is preliminary data.</text>
</comment>
<evidence type="ECO:0008006" key="4">
    <source>
        <dbReference type="Google" id="ProtNLM"/>
    </source>
</evidence>
<feature type="signal peptide" evidence="1">
    <location>
        <begin position="1"/>
        <end position="32"/>
    </location>
</feature>
<dbReference type="EMBL" id="ABEXCJ050000001">
    <property type="protein sequence ID" value="EMR4588206.1"/>
    <property type="molecule type" value="Genomic_DNA"/>
</dbReference>
<dbReference type="AlphaFoldDB" id="A0A3R8W080"/>
<organism evidence="2">
    <name type="scientific">Providencia rettgeri</name>
    <dbReference type="NCBI Taxonomy" id="587"/>
    <lineage>
        <taxon>Bacteria</taxon>
        <taxon>Pseudomonadati</taxon>
        <taxon>Pseudomonadota</taxon>
        <taxon>Gammaproteobacteria</taxon>
        <taxon>Enterobacterales</taxon>
        <taxon>Morganellaceae</taxon>
        <taxon>Providencia</taxon>
    </lineage>
</organism>
<keyword evidence="1" id="KW-0732">Signal</keyword>
<reference evidence="2" key="1">
    <citation type="submission" date="2023-10" db="EMBL/GenBank/DDBJ databases">
        <authorList>
            <consortium name="Clinical and Environmental Microbiology Branch: Whole genome sequencing antimicrobial resistance pathogens in the healthcare setting"/>
        </authorList>
    </citation>
    <scope>NUCLEOTIDE SEQUENCE</scope>
    <source>
        <strain evidence="2">2020QW-00022</strain>
    </source>
</reference>
<evidence type="ECO:0000313" key="3">
    <source>
        <dbReference type="EMBL" id="EMR4588206.1"/>
    </source>
</evidence>
<gene>
    <name evidence="3" type="ORF">M0K77_000462</name>
    <name evidence="2" type="ORF">M0K77_RS02310</name>
</gene>
<dbReference type="OrthoDB" id="6466490at2"/>
<sequence length="407" mass="44140">MKIEQPNLMCYQRVARRLTAILLFGISLSAGAADKLTVRAGQTGYLGEIYPSVRVFDNNSHPIESTAPTDPNVNYPMLPKVNDYIKFMTTNGGSFAEYNSGYGIRLVNENDSSRIIVLLFNGTVTARFKGYYGSDVTKSAVLKESKQVSGNLVPTGILTWALESGGVDRPNYFYPNAKRNDGLTQVSISSLSAYASSVSGGNATVVKGRYSLLPGESIAFGHKGELYRSNSGWFFLYPFFLDNESLSVEALDSCTVAPVTTTNIIFSNQMAGRKQNQLLETRPASINVNCITAGKLLMVVSANQQLHGQSSAGNTSDTNLAGMALDSLSGNTADSTERPYIVTSRTISSSDICRNGNNDAIPYYDRVKLGTMSNSSAKETLYFNLCHNGNIKAGRYQGSIDVSFFLE</sequence>
<evidence type="ECO:0000313" key="2">
    <source>
        <dbReference type="EMBL" id="ELR5216019.1"/>
    </source>
</evidence>
<evidence type="ECO:0000256" key="1">
    <source>
        <dbReference type="SAM" id="SignalP"/>
    </source>
</evidence>